<organism evidence="1 2">
    <name type="scientific">Mycobacterium phage VohminGhazi</name>
    <dbReference type="NCBI Taxonomy" id="1542912"/>
    <lineage>
        <taxon>Viruses</taxon>
        <taxon>Duplodnaviria</taxon>
        <taxon>Heunggongvirae</taxon>
        <taxon>Uroviricota</taxon>
        <taxon>Caudoviricetes</taxon>
        <taxon>Gladiatorvirus</taxon>
        <taxon>Gladiatorvirus ericB</taxon>
    </lineage>
</organism>
<dbReference type="OrthoDB" id="23763at10239"/>
<sequence>MSASDAFRAPINYPPGFRTAVTPDLVDPNFCVHDADPPICNCVHDWRIEWGNVKKKPVRNAVL</sequence>
<dbReference type="RefSeq" id="YP_009224144.1">
    <property type="nucleotide sequence ID" value="NC_029077.1"/>
</dbReference>
<protein>
    <submittedName>
        <fullName evidence="1">Head-to-tail connector protein</fullName>
    </submittedName>
</protein>
<dbReference type="KEGG" id="vg:26795290"/>
<dbReference type="EMBL" id="KM401838">
    <property type="protein sequence ID" value="AIS73595.1"/>
    <property type="molecule type" value="Genomic_DNA"/>
</dbReference>
<name>A0A097BXC6_9CAUD</name>
<gene>
    <name evidence="1" type="ORF">PBI_VOHMINGHAZI_22</name>
</gene>
<evidence type="ECO:0000313" key="2">
    <source>
        <dbReference type="Proteomes" id="UP000029887"/>
    </source>
</evidence>
<dbReference type="Proteomes" id="UP000029887">
    <property type="component" value="Segment"/>
</dbReference>
<reference evidence="1 2" key="1">
    <citation type="submission" date="2014-08" db="EMBL/GenBank/DDBJ databases">
        <authorList>
            <person name="Baker A.R."/>
            <person name="Burr A.R."/>
            <person name="Dasin A.T."/>
            <person name="Garcia J.E."/>
            <person name="Guerrero B.J."/>
            <person name="Jones M.I."/>
            <person name="Kim J.T."/>
            <person name="Rockwood T.C."/>
            <person name="Shen A.C.Y."/>
            <person name="Stoddart K.E."/>
            <person name="Truong Q.M."/>
            <person name="Villegas R.L."/>
            <person name="Walker J.M."/>
            <person name="Bhuiyan S."/>
            <person name="Benjamin R.C."/>
            <person name="Hughes L.E."/>
            <person name="Hale R.H."/>
            <person name="Visi D.H."/>
            <person name="Allen M.S."/>
            <person name="Anders K.R."/>
            <person name="Braun M.A."/>
            <person name="Delesalle V.A."/>
            <person name="Ware V.C."/>
            <person name="Bradley K.W."/>
            <person name="Barker L.P."/>
            <person name="Asai D.J."/>
            <person name="Bowman C.A."/>
            <person name="Russell D.A."/>
            <person name="Pope W.H."/>
            <person name="Jacobs-Sera D."/>
            <person name="Hendrix R.W."/>
            <person name="Hatfull G.F."/>
        </authorList>
    </citation>
    <scope>NUCLEOTIDE SEQUENCE [LARGE SCALE GENOMIC DNA]</scope>
</reference>
<proteinExistence type="predicted"/>
<evidence type="ECO:0000313" key="1">
    <source>
        <dbReference type="EMBL" id="AIS73595.1"/>
    </source>
</evidence>
<dbReference type="GeneID" id="26795290"/>
<accession>A0A097BXC6</accession>